<keyword evidence="10" id="KW-1185">Reference proteome</keyword>
<comment type="caution">
    <text evidence="9">The sequence shown here is derived from an EMBL/GenBank/DDBJ whole genome shotgun (WGS) entry which is preliminary data.</text>
</comment>
<dbReference type="Gene3D" id="2.60.120.10">
    <property type="entry name" value="Jelly Rolls"/>
    <property type="match status" value="1"/>
</dbReference>
<dbReference type="InterPro" id="IPR052706">
    <property type="entry name" value="Membrane-Transporter-like"/>
</dbReference>
<dbReference type="InterPro" id="IPR002645">
    <property type="entry name" value="STAS_dom"/>
</dbReference>
<feature type="region of interest" description="Disordered" evidence="5">
    <location>
        <begin position="1"/>
        <end position="74"/>
    </location>
</feature>
<evidence type="ECO:0000256" key="1">
    <source>
        <dbReference type="ARBA" id="ARBA00004141"/>
    </source>
</evidence>
<dbReference type="PANTHER" id="PTHR43310">
    <property type="entry name" value="SULFATE TRANSPORTER YBAR-RELATED"/>
    <property type="match status" value="1"/>
</dbReference>
<evidence type="ECO:0000256" key="2">
    <source>
        <dbReference type="ARBA" id="ARBA00022692"/>
    </source>
</evidence>
<dbReference type="CDD" id="cd07042">
    <property type="entry name" value="STAS_SulP_like_sulfate_transporter"/>
    <property type="match status" value="1"/>
</dbReference>
<feature type="compositionally biased region" description="Low complexity" evidence="5">
    <location>
        <begin position="58"/>
        <end position="68"/>
    </location>
</feature>
<dbReference type="PROSITE" id="PS50801">
    <property type="entry name" value="STAS"/>
    <property type="match status" value="1"/>
</dbReference>
<dbReference type="InterPro" id="IPR011547">
    <property type="entry name" value="SLC26A/SulP_dom"/>
</dbReference>
<evidence type="ECO:0000256" key="6">
    <source>
        <dbReference type="SAM" id="Phobius"/>
    </source>
</evidence>
<evidence type="ECO:0000256" key="3">
    <source>
        <dbReference type="ARBA" id="ARBA00022989"/>
    </source>
</evidence>
<feature type="transmembrane region" description="Helical" evidence="6">
    <location>
        <begin position="312"/>
        <end position="338"/>
    </location>
</feature>
<comment type="subcellular location">
    <subcellularLocation>
        <location evidence="1">Membrane</location>
        <topology evidence="1">Multi-pass membrane protein</topology>
    </subcellularLocation>
</comment>
<feature type="transmembrane region" description="Helical" evidence="6">
    <location>
        <begin position="220"/>
        <end position="243"/>
    </location>
</feature>
<proteinExistence type="predicted"/>
<dbReference type="Pfam" id="PF00027">
    <property type="entry name" value="cNMP_binding"/>
    <property type="match status" value="1"/>
</dbReference>
<dbReference type="CDD" id="cd00038">
    <property type="entry name" value="CAP_ED"/>
    <property type="match status" value="1"/>
</dbReference>
<feature type="transmembrane region" description="Helical" evidence="6">
    <location>
        <begin position="518"/>
        <end position="540"/>
    </location>
</feature>
<feature type="domain" description="STAS" evidence="8">
    <location>
        <begin position="679"/>
        <end position="789"/>
    </location>
</feature>
<dbReference type="STRING" id="62708.A0A420I471"/>
<sequence>MKESFENDYSTRPTRAKSPSGRTRQDMTQFKTCTLSNRAGQSNLLHRESSSADLDVKSSMSKSTDGSSLDPIEEQLANEPPNFSYLSKSFKEENFATHRTRQYSLRTHSHNKMDKIKIKNLEIIDKSNNFDGRKLLETNLKGMKSNLSERTPLLQQKNSRQWEDRGNQLQLHPQHDLEEQRLKRQSFFSSSIPKRSHIPRPVAWNAEVIWRITVLPLVKVLPAVTLGLLLNILDALSYGMILFPLGQPVFANLGPAGISMFFVSCITSQLVFSCGGSSFKGGIGSEMIEVVPFFHSMAGTIMRDLEHSSREVIVANTILAYASSSILTGAMFFFIGYFRVGHIVGFIPRHILIGCIGGVGWFLVTTGLEISARLKKLEYTTATWHFLFQPQNLPLWTIPLCLAIFQICTDKIFRFKYYLPTYVLTIPLVFYTIVTSFSSIEITNLRSSGWIFEGPKEGEPWWYFYTLYNFRLLKWSSILKCVPAMFALTFFGILHVPINVPSLAYATGEDDVDLNRELLAHGASNTISGILGSVQNYLVYTNSVIVIKTGGGSRLGGVVLAVATAVIMMTGSLIIKFIPIMMVGALIFILGIDLLKEAIWKPRKKLKTLEYLTVIIIVVVMGVYDFVIGIFVGIFIAFASLIFQTSRIPAVRATYSGQEVASTVRRNPIQHRYLKNVGEQIRIVKLNGFIFFGTITSVEEIMRHMIEDNDSGQKLIRFIILDFFHVTGLDFSAVEAFGRINRIMNKKNIQVIMSGFHGCKDMQSSLVAVDPSQNEVKIFEDLNSALEKCENELLKTFFKNRDARAGQLADISNKDVPHRNKLDLYSVNNPSNSPRGFQLGQVATTILNQGPNEMRFANFKEPLRIILQIFANFSDMKEDFWFRAVPFFRKKNFLAGTTVYRCGDKSEGFFLLQQGIMRADYDLPQGHLSENIIAGTTFGELPFFSETAQTATVVAECDCITWLVGREEWMALQESEPKIEMELLRIGLKITSERMKKFTSYVLAIAS</sequence>
<reference evidence="9 10" key="1">
    <citation type="journal article" date="2018" name="BMC Genomics">
        <title>Comparative genome analyses reveal sequence features reflecting distinct modes of host-adaptation between dicot and monocot powdery mildew.</title>
        <authorList>
            <person name="Wu Y."/>
            <person name="Ma X."/>
            <person name="Pan Z."/>
            <person name="Kale S.D."/>
            <person name="Song Y."/>
            <person name="King H."/>
            <person name="Zhang Q."/>
            <person name="Presley C."/>
            <person name="Deng X."/>
            <person name="Wei C.I."/>
            <person name="Xiao S."/>
        </authorList>
    </citation>
    <scope>NUCLEOTIDE SEQUENCE [LARGE SCALE GENOMIC DNA]</scope>
    <source>
        <strain evidence="9">UMSG3</strain>
    </source>
</reference>
<dbReference type="EMBL" id="MCBQ01013246">
    <property type="protein sequence ID" value="RKF64446.1"/>
    <property type="molecule type" value="Genomic_DNA"/>
</dbReference>
<evidence type="ECO:0000259" key="7">
    <source>
        <dbReference type="PROSITE" id="PS50042"/>
    </source>
</evidence>
<evidence type="ECO:0000259" key="8">
    <source>
        <dbReference type="PROSITE" id="PS50801"/>
    </source>
</evidence>
<dbReference type="InterPro" id="IPR018490">
    <property type="entry name" value="cNMP-bd_dom_sf"/>
</dbReference>
<gene>
    <name evidence="9" type="ORF">GcM3_132012</name>
</gene>
<keyword evidence="4 6" id="KW-0472">Membrane</keyword>
<evidence type="ECO:0000256" key="5">
    <source>
        <dbReference type="SAM" id="MobiDB-lite"/>
    </source>
</evidence>
<feature type="transmembrane region" description="Helical" evidence="6">
    <location>
        <begin position="611"/>
        <end position="643"/>
    </location>
</feature>
<dbReference type="SMART" id="SM00100">
    <property type="entry name" value="cNMP"/>
    <property type="match status" value="1"/>
</dbReference>
<dbReference type="InterPro" id="IPR036513">
    <property type="entry name" value="STAS_dom_sf"/>
</dbReference>
<dbReference type="Pfam" id="PF01740">
    <property type="entry name" value="STAS"/>
    <property type="match status" value="1"/>
</dbReference>
<dbReference type="InterPro" id="IPR000595">
    <property type="entry name" value="cNMP-bd_dom"/>
</dbReference>
<dbReference type="Pfam" id="PF00916">
    <property type="entry name" value="Sulfate_transp"/>
    <property type="match status" value="1"/>
</dbReference>
<dbReference type="GO" id="GO:0016020">
    <property type="term" value="C:membrane"/>
    <property type="evidence" value="ECO:0007669"/>
    <property type="project" value="UniProtKB-SubCell"/>
</dbReference>
<feature type="transmembrane region" description="Helical" evidence="6">
    <location>
        <begin position="577"/>
        <end position="599"/>
    </location>
</feature>
<feature type="compositionally biased region" description="Basic and acidic residues" evidence="5">
    <location>
        <begin position="45"/>
        <end position="56"/>
    </location>
</feature>
<dbReference type="SUPFAM" id="SSF51206">
    <property type="entry name" value="cAMP-binding domain-like"/>
    <property type="match status" value="1"/>
</dbReference>
<feature type="transmembrane region" description="Helical" evidence="6">
    <location>
        <begin position="478"/>
        <end position="498"/>
    </location>
</feature>
<dbReference type="Proteomes" id="UP000283383">
    <property type="component" value="Unassembled WGS sequence"/>
</dbReference>
<feature type="transmembrane region" description="Helical" evidence="6">
    <location>
        <begin position="419"/>
        <end position="440"/>
    </location>
</feature>
<evidence type="ECO:0000313" key="10">
    <source>
        <dbReference type="Proteomes" id="UP000283383"/>
    </source>
</evidence>
<keyword evidence="3 6" id="KW-1133">Transmembrane helix</keyword>
<dbReference type="SUPFAM" id="SSF52091">
    <property type="entry name" value="SpoIIaa-like"/>
    <property type="match status" value="1"/>
</dbReference>
<protein>
    <submittedName>
        <fullName evidence="9">Uncharacterized protein C24H6.11c</fullName>
    </submittedName>
</protein>
<dbReference type="PROSITE" id="PS50042">
    <property type="entry name" value="CNMP_BINDING_3"/>
    <property type="match status" value="1"/>
</dbReference>
<organism evidence="9 10">
    <name type="scientific">Golovinomyces cichoracearum</name>
    <dbReference type="NCBI Taxonomy" id="62708"/>
    <lineage>
        <taxon>Eukaryota</taxon>
        <taxon>Fungi</taxon>
        <taxon>Dikarya</taxon>
        <taxon>Ascomycota</taxon>
        <taxon>Pezizomycotina</taxon>
        <taxon>Leotiomycetes</taxon>
        <taxon>Erysiphales</taxon>
        <taxon>Erysiphaceae</taxon>
        <taxon>Golovinomyces</taxon>
    </lineage>
</organism>
<keyword evidence="2 6" id="KW-0812">Transmembrane</keyword>
<evidence type="ECO:0000313" key="9">
    <source>
        <dbReference type="EMBL" id="RKF64446.1"/>
    </source>
</evidence>
<name>A0A420I471_9PEZI</name>
<feature type="compositionally biased region" description="Polar residues" evidence="5">
    <location>
        <begin position="20"/>
        <end position="44"/>
    </location>
</feature>
<dbReference type="InterPro" id="IPR014710">
    <property type="entry name" value="RmlC-like_jellyroll"/>
</dbReference>
<accession>A0A420I471</accession>
<dbReference type="AlphaFoldDB" id="A0A420I471"/>
<dbReference type="Gene3D" id="3.30.750.24">
    <property type="entry name" value="STAS domain"/>
    <property type="match status" value="1"/>
</dbReference>
<feature type="transmembrane region" description="Helical" evidence="6">
    <location>
        <begin position="552"/>
        <end position="571"/>
    </location>
</feature>
<evidence type="ECO:0000256" key="4">
    <source>
        <dbReference type="ARBA" id="ARBA00023136"/>
    </source>
</evidence>
<feature type="domain" description="Cyclic nucleotide-binding" evidence="7">
    <location>
        <begin position="872"/>
        <end position="972"/>
    </location>
</feature>
<feature type="transmembrane region" description="Helical" evidence="6">
    <location>
        <begin position="249"/>
        <end position="272"/>
    </location>
</feature>
<feature type="transmembrane region" description="Helical" evidence="6">
    <location>
        <begin position="393"/>
        <end position="413"/>
    </location>
</feature>
<feature type="transmembrane region" description="Helical" evidence="6">
    <location>
        <begin position="350"/>
        <end position="372"/>
    </location>
</feature>
<dbReference type="PANTHER" id="PTHR43310:SF4">
    <property type="entry name" value="AFR304WP"/>
    <property type="match status" value="1"/>
</dbReference>